<evidence type="ECO:0000256" key="12">
    <source>
        <dbReference type="RuleBase" id="RU010713"/>
    </source>
</evidence>
<evidence type="ECO:0000313" key="15">
    <source>
        <dbReference type="Proteomes" id="UP001497623"/>
    </source>
</evidence>
<keyword evidence="15" id="KW-1185">Reference proteome</keyword>
<keyword evidence="9 12" id="KW-0406">Ion transport</keyword>
<evidence type="ECO:0000256" key="3">
    <source>
        <dbReference type="ARBA" id="ARBA00022448"/>
    </source>
</evidence>
<comment type="caution">
    <text evidence="14">The sequence shown here is derived from an EMBL/GenBank/DDBJ whole genome shotgun (WGS) entry which is preliminary data.</text>
</comment>
<reference evidence="14 15" key="1">
    <citation type="submission" date="2024-05" db="EMBL/GenBank/DDBJ databases">
        <authorList>
            <person name="Wallberg A."/>
        </authorList>
    </citation>
    <scope>NUCLEOTIDE SEQUENCE [LARGE SCALE GENOMIC DNA]</scope>
</reference>
<name>A0AAV2RMW9_MEGNR</name>
<accession>A0AAV2RMW9</accession>
<comment type="similarity">
    <text evidence="12">Belongs to the pannexin family.</text>
</comment>
<proteinExistence type="inferred from homology"/>
<evidence type="ECO:0000256" key="11">
    <source>
        <dbReference type="ARBA" id="ARBA00023303"/>
    </source>
</evidence>
<feature type="transmembrane region" description="Helical" evidence="12">
    <location>
        <begin position="283"/>
        <end position="305"/>
    </location>
</feature>
<keyword evidence="8 12" id="KW-1133">Transmembrane helix</keyword>
<evidence type="ECO:0000256" key="8">
    <source>
        <dbReference type="ARBA" id="ARBA00022989"/>
    </source>
</evidence>
<keyword evidence="5 12" id="KW-0812">Transmembrane</keyword>
<feature type="transmembrane region" description="Helical" evidence="12">
    <location>
        <begin position="46"/>
        <end position="64"/>
    </location>
</feature>
<feature type="region of interest" description="Disordered" evidence="13">
    <location>
        <begin position="465"/>
        <end position="508"/>
    </location>
</feature>
<keyword evidence="7" id="KW-0965">Cell junction</keyword>
<feature type="transmembrane region" description="Helical" evidence="12">
    <location>
        <begin position="370"/>
        <end position="395"/>
    </location>
</feature>
<dbReference type="Pfam" id="PF00876">
    <property type="entry name" value="Innexin"/>
    <property type="match status" value="1"/>
</dbReference>
<protein>
    <recommendedName>
        <fullName evidence="12">Innexin</fullName>
    </recommendedName>
</protein>
<dbReference type="GO" id="GO:0034220">
    <property type="term" value="P:monoatomic ion transmembrane transport"/>
    <property type="evidence" value="ECO:0007669"/>
    <property type="project" value="UniProtKB-KW"/>
</dbReference>
<evidence type="ECO:0000256" key="9">
    <source>
        <dbReference type="ARBA" id="ARBA00023065"/>
    </source>
</evidence>
<dbReference type="PANTHER" id="PTHR11893:SF36">
    <property type="entry name" value="INNEXIN-5"/>
    <property type="match status" value="1"/>
</dbReference>
<organism evidence="14 15">
    <name type="scientific">Meganyctiphanes norvegica</name>
    <name type="common">Northern krill</name>
    <name type="synonym">Thysanopoda norvegica</name>
    <dbReference type="NCBI Taxonomy" id="48144"/>
    <lineage>
        <taxon>Eukaryota</taxon>
        <taxon>Metazoa</taxon>
        <taxon>Ecdysozoa</taxon>
        <taxon>Arthropoda</taxon>
        <taxon>Crustacea</taxon>
        <taxon>Multicrustacea</taxon>
        <taxon>Malacostraca</taxon>
        <taxon>Eumalacostraca</taxon>
        <taxon>Eucarida</taxon>
        <taxon>Euphausiacea</taxon>
        <taxon>Euphausiidae</taxon>
        <taxon>Meganyctiphanes</taxon>
    </lineage>
</organism>
<evidence type="ECO:0000256" key="13">
    <source>
        <dbReference type="SAM" id="MobiDB-lite"/>
    </source>
</evidence>
<evidence type="ECO:0000313" key="14">
    <source>
        <dbReference type="EMBL" id="CAL4133694.1"/>
    </source>
</evidence>
<dbReference type="EMBL" id="CAXKWB010028378">
    <property type="protein sequence ID" value="CAL4133694.1"/>
    <property type="molecule type" value="Genomic_DNA"/>
</dbReference>
<dbReference type="GO" id="GO:0005886">
    <property type="term" value="C:plasma membrane"/>
    <property type="evidence" value="ECO:0007669"/>
    <property type="project" value="UniProtKB-SubCell"/>
</dbReference>
<evidence type="ECO:0000256" key="4">
    <source>
        <dbReference type="ARBA" id="ARBA00022475"/>
    </source>
</evidence>
<evidence type="ECO:0000256" key="2">
    <source>
        <dbReference type="ARBA" id="ARBA00004651"/>
    </source>
</evidence>
<evidence type="ECO:0000256" key="5">
    <source>
        <dbReference type="ARBA" id="ARBA00022692"/>
    </source>
</evidence>
<evidence type="ECO:0000256" key="10">
    <source>
        <dbReference type="ARBA" id="ARBA00023136"/>
    </source>
</evidence>
<dbReference type="AlphaFoldDB" id="A0AAV2RMW9"/>
<dbReference type="PANTHER" id="PTHR11893">
    <property type="entry name" value="INNEXIN"/>
    <property type="match status" value="1"/>
</dbReference>
<keyword evidence="4" id="KW-1003">Cell membrane</keyword>
<dbReference type="Proteomes" id="UP001497623">
    <property type="component" value="Unassembled WGS sequence"/>
</dbReference>
<comment type="function">
    <text evidence="12">Structural component of the gap junctions.</text>
</comment>
<gene>
    <name evidence="12" type="primary">inx</name>
    <name evidence="14" type="ORF">MNOR_LOCUS27260</name>
</gene>
<keyword evidence="11 12" id="KW-0407">Ion channel</keyword>
<dbReference type="GO" id="GO:0005921">
    <property type="term" value="C:gap junction"/>
    <property type="evidence" value="ECO:0007669"/>
    <property type="project" value="UniProtKB-SubCell"/>
</dbReference>
<dbReference type="GO" id="GO:0005243">
    <property type="term" value="F:gap junction channel activity"/>
    <property type="evidence" value="ECO:0007669"/>
    <property type="project" value="TreeGrafter"/>
</dbReference>
<dbReference type="InterPro" id="IPR000990">
    <property type="entry name" value="Innexin"/>
</dbReference>
<keyword evidence="10 12" id="KW-0472">Membrane</keyword>
<keyword evidence="6" id="KW-0303">Gap junction</keyword>
<comment type="subcellular location">
    <subcellularLocation>
        <location evidence="1">Cell junction</location>
        <location evidence="1">Gap junction</location>
    </subcellularLocation>
    <subcellularLocation>
        <location evidence="2 12">Cell membrane</location>
        <topology evidence="2 12">Multi-pass membrane protein</topology>
    </subcellularLocation>
</comment>
<evidence type="ECO:0000256" key="1">
    <source>
        <dbReference type="ARBA" id="ARBA00004610"/>
    </source>
</evidence>
<comment type="caution">
    <text evidence="12">Lacks conserved residue(s) required for the propagation of feature annotation.</text>
</comment>
<evidence type="ECO:0000256" key="7">
    <source>
        <dbReference type="ARBA" id="ARBA00022949"/>
    </source>
</evidence>
<keyword evidence="3 12" id="KW-0813">Transport</keyword>
<evidence type="ECO:0000256" key="6">
    <source>
        <dbReference type="ARBA" id="ARBA00022868"/>
    </source>
</evidence>
<sequence length="508" mass="59178">MSKWPSLGLGRFDIAGIIPSVTEFFKERKKKSRSSICDGLILRMHYSWTLMAMLGAFLTVYYGWWANKDEDGTRVDQIICASHFSATEMEQQQNYINVCLSYSYIEDKTRPNGRRYLLFYRWIDWSLLLLAAIYYIPRQIARSCENQKVKSLLEGIDNEEKIGAGEFKKSIARAQKKLMGAKADEKNENEEDLHLKRVRDEVKLANELIDQMGIREDEKCSEMKTKMVKELLDDIAKVNKENIKETLTGNEESESATSKKILNLAKAADYITRKSHRALFWKYMAIHFIALSIDFAVILFMNFLLQGRFLTYGLNAYMWRDPNTFTDYISQTFPPFASCELSKENMLVAQRTEKLGCHLTLMELYEKVFIFLWFWLILLTFFTIVYIIGVLIAFFTPCIRRRIFYVNHPDYPDIRKMEVHIKDVYHNCDYGDFFLLLQIRKLLSNIQMFELLMLLRDPESLNLLDGSDTPPEPESPPGWAGRPGMLPKGLSALDLPDYMMDSNSNKPK</sequence>
<dbReference type="PROSITE" id="PS51013">
    <property type="entry name" value="PANNEXIN"/>
    <property type="match status" value="1"/>
</dbReference>